<dbReference type="OrthoDB" id="48943at2759"/>
<keyword evidence="6 13" id="KW-0547">Nucleotide-binding</keyword>
<evidence type="ECO:0000313" key="18">
    <source>
        <dbReference type="Proteomes" id="UP000078512"/>
    </source>
</evidence>
<dbReference type="PANTHER" id="PTHR45630:SF8">
    <property type="entry name" value="CATION-TRANSPORTING ATPASE"/>
    <property type="match status" value="1"/>
</dbReference>
<dbReference type="Gene3D" id="3.40.1110.10">
    <property type="entry name" value="Calcium-transporting ATPase, cytoplasmic domain N"/>
    <property type="match status" value="2"/>
</dbReference>
<dbReference type="InterPro" id="IPR001757">
    <property type="entry name" value="P_typ_ATPase"/>
</dbReference>
<dbReference type="SFLD" id="SFLDG00002">
    <property type="entry name" value="C1.7:_P-type_atpase_like"/>
    <property type="match status" value="1"/>
</dbReference>
<comment type="subcellular location">
    <subcellularLocation>
        <location evidence="1 13">Membrane</location>
        <topology evidence="1 13">Multi-pass membrane protein</topology>
    </subcellularLocation>
</comment>
<keyword evidence="11 13" id="KW-0472">Membrane</keyword>
<evidence type="ECO:0000256" key="2">
    <source>
        <dbReference type="ARBA" id="ARBA00006000"/>
    </source>
</evidence>
<comment type="similarity">
    <text evidence="2 13">Belongs to the cation transport ATPase (P-type) (TC 3.A.3) family. Type V subfamily.</text>
</comment>
<dbReference type="Pfam" id="PF12409">
    <property type="entry name" value="P5-ATPase"/>
    <property type="match status" value="1"/>
</dbReference>
<evidence type="ECO:0000256" key="11">
    <source>
        <dbReference type="ARBA" id="ARBA00023136"/>
    </source>
</evidence>
<dbReference type="GO" id="GO:0006874">
    <property type="term" value="P:intracellular calcium ion homeostasis"/>
    <property type="evidence" value="ECO:0007669"/>
    <property type="project" value="TreeGrafter"/>
</dbReference>
<dbReference type="NCBIfam" id="TIGR01494">
    <property type="entry name" value="ATPase_P-type"/>
    <property type="match status" value="1"/>
</dbReference>
<protein>
    <recommendedName>
        <fullName evidence="13">Cation-transporting ATPase</fullName>
        <ecNumber evidence="13">7.2.2.-</ecNumber>
    </recommendedName>
</protein>
<evidence type="ECO:0000256" key="8">
    <source>
        <dbReference type="ARBA" id="ARBA00022842"/>
    </source>
</evidence>
<feature type="domain" description="P5B-type ATPase N-terminal" evidence="16">
    <location>
        <begin position="205"/>
        <end position="328"/>
    </location>
</feature>
<dbReference type="GO" id="GO:0015662">
    <property type="term" value="F:P-type ion transporter activity"/>
    <property type="evidence" value="ECO:0007669"/>
    <property type="project" value="InterPro"/>
</dbReference>
<feature type="compositionally biased region" description="Polar residues" evidence="14">
    <location>
        <begin position="1"/>
        <end position="21"/>
    </location>
</feature>
<keyword evidence="10 13" id="KW-1133">Transmembrane helix</keyword>
<evidence type="ECO:0000256" key="1">
    <source>
        <dbReference type="ARBA" id="ARBA00004141"/>
    </source>
</evidence>
<dbReference type="Gene3D" id="1.20.1110.10">
    <property type="entry name" value="Calcium-transporting ATPase, transmembrane domain"/>
    <property type="match status" value="1"/>
</dbReference>
<dbReference type="InterPro" id="IPR047821">
    <property type="entry name" value="P5B-type_ATPase"/>
</dbReference>
<feature type="transmembrane region" description="Helical" evidence="13">
    <location>
        <begin position="604"/>
        <end position="628"/>
    </location>
</feature>
<dbReference type="GO" id="GO:0016020">
    <property type="term" value="C:membrane"/>
    <property type="evidence" value="ECO:0007669"/>
    <property type="project" value="UniProtKB-SubCell"/>
</dbReference>
<dbReference type="FunFam" id="3.40.50.1000:FF:000068">
    <property type="entry name" value="Cation-transporting ATPase"/>
    <property type="match status" value="1"/>
</dbReference>
<dbReference type="PROSITE" id="PS00154">
    <property type="entry name" value="ATPASE_E1_E2"/>
    <property type="match status" value="1"/>
</dbReference>
<feature type="region of interest" description="Disordered" evidence="14">
    <location>
        <begin position="1385"/>
        <end position="1427"/>
    </location>
</feature>
<feature type="transmembrane region" description="Helical" evidence="13">
    <location>
        <begin position="1273"/>
        <end position="1292"/>
    </location>
</feature>
<evidence type="ECO:0000256" key="7">
    <source>
        <dbReference type="ARBA" id="ARBA00022840"/>
    </source>
</evidence>
<keyword evidence="18" id="KW-1185">Reference proteome</keyword>
<keyword evidence="3" id="KW-0597">Phosphoprotein</keyword>
<dbReference type="EMBL" id="KV442013">
    <property type="protein sequence ID" value="OAQ35898.1"/>
    <property type="molecule type" value="Genomic_DNA"/>
</dbReference>
<evidence type="ECO:0000256" key="4">
    <source>
        <dbReference type="ARBA" id="ARBA00022692"/>
    </source>
</evidence>
<keyword evidence="5 13" id="KW-0479">Metal-binding</keyword>
<feature type="transmembrane region" description="Helical" evidence="13">
    <location>
        <begin position="1226"/>
        <end position="1248"/>
    </location>
</feature>
<evidence type="ECO:0000256" key="12">
    <source>
        <dbReference type="ARBA" id="ARBA00049360"/>
    </source>
</evidence>
<evidence type="ECO:0000256" key="14">
    <source>
        <dbReference type="SAM" id="MobiDB-lite"/>
    </source>
</evidence>
<dbReference type="FunFam" id="1.20.1110.10:FF:000032">
    <property type="entry name" value="Cation-transporting ATPase"/>
    <property type="match status" value="1"/>
</dbReference>
<dbReference type="SFLD" id="SFLDS00003">
    <property type="entry name" value="Haloacid_Dehalogenase"/>
    <property type="match status" value="1"/>
</dbReference>
<dbReference type="Gene3D" id="3.40.50.1000">
    <property type="entry name" value="HAD superfamily/HAD-like"/>
    <property type="match status" value="2"/>
</dbReference>
<dbReference type="InterPro" id="IPR023299">
    <property type="entry name" value="ATPase_P-typ_cyto_dom_N"/>
</dbReference>
<feature type="compositionally biased region" description="Acidic residues" evidence="14">
    <location>
        <begin position="139"/>
        <end position="154"/>
    </location>
</feature>
<keyword evidence="8 13" id="KW-0460">Magnesium</keyword>
<dbReference type="Gene3D" id="2.70.150.10">
    <property type="entry name" value="Calcium-transporting ATPase, cytoplasmic transduction domain A"/>
    <property type="match status" value="2"/>
</dbReference>
<dbReference type="SUPFAM" id="SSF81660">
    <property type="entry name" value="Metal cation-transporting ATPase, ATP-binding domain N"/>
    <property type="match status" value="1"/>
</dbReference>
<evidence type="ECO:0000259" key="15">
    <source>
        <dbReference type="Pfam" id="PF00122"/>
    </source>
</evidence>
<evidence type="ECO:0000313" key="17">
    <source>
        <dbReference type="EMBL" id="OAQ35898.1"/>
    </source>
</evidence>
<evidence type="ECO:0000256" key="6">
    <source>
        <dbReference type="ARBA" id="ARBA00022741"/>
    </source>
</evidence>
<dbReference type="SUPFAM" id="SSF81653">
    <property type="entry name" value="Calcium ATPase, transduction domain A"/>
    <property type="match status" value="1"/>
</dbReference>
<dbReference type="FunFam" id="2.70.150.10:FF:000057">
    <property type="entry name" value="Cation-transporting ATPase"/>
    <property type="match status" value="1"/>
</dbReference>
<feature type="transmembrane region" description="Helical" evidence="13">
    <location>
        <begin position="1186"/>
        <end position="1205"/>
    </location>
</feature>
<gene>
    <name evidence="17" type="ORF">K457DRAFT_104137</name>
</gene>
<accession>A0A197KFG1</accession>
<reference evidence="17 18" key="1">
    <citation type="submission" date="2016-05" db="EMBL/GenBank/DDBJ databases">
        <title>Genome sequencing reveals origins of a unique bacterial endosymbiosis in the earliest lineages of terrestrial Fungi.</title>
        <authorList>
            <consortium name="DOE Joint Genome Institute"/>
            <person name="Uehling J."/>
            <person name="Gryganskyi A."/>
            <person name="Hameed K."/>
            <person name="Tschaplinski T."/>
            <person name="Misztal P."/>
            <person name="Wu S."/>
            <person name="Desiro A."/>
            <person name="Vande Pol N."/>
            <person name="Du Z.-Y."/>
            <person name="Zienkiewicz A."/>
            <person name="Zienkiewicz K."/>
            <person name="Morin E."/>
            <person name="Tisserant E."/>
            <person name="Splivallo R."/>
            <person name="Hainaut M."/>
            <person name="Henrissat B."/>
            <person name="Ohm R."/>
            <person name="Kuo A."/>
            <person name="Yan J."/>
            <person name="Lipzen A."/>
            <person name="Nolan M."/>
            <person name="Labutti K."/>
            <person name="Barry K."/>
            <person name="Goldstein A."/>
            <person name="Labbe J."/>
            <person name="Schadt C."/>
            <person name="Tuskan G."/>
            <person name="Grigoriev I."/>
            <person name="Martin F."/>
            <person name="Vilgalys R."/>
            <person name="Bonito G."/>
        </authorList>
    </citation>
    <scope>NUCLEOTIDE SEQUENCE [LARGE SCALE GENOMIC DNA]</scope>
    <source>
        <strain evidence="17 18">AG-77</strain>
    </source>
</reference>
<dbReference type="GO" id="GO:0016887">
    <property type="term" value="F:ATP hydrolysis activity"/>
    <property type="evidence" value="ECO:0007669"/>
    <property type="project" value="InterPro"/>
</dbReference>
<keyword evidence="4 13" id="KW-0812">Transmembrane</keyword>
<dbReference type="GO" id="GO:0046872">
    <property type="term" value="F:metal ion binding"/>
    <property type="evidence" value="ECO:0007669"/>
    <property type="project" value="UniProtKB-UniRule"/>
</dbReference>
<evidence type="ECO:0000256" key="5">
    <source>
        <dbReference type="ARBA" id="ARBA00022723"/>
    </source>
</evidence>
<dbReference type="FunFam" id="3.40.1110.10:FF:000057">
    <property type="entry name" value="Cation-transporting ATPase"/>
    <property type="match status" value="1"/>
</dbReference>
<dbReference type="SUPFAM" id="SSF56784">
    <property type="entry name" value="HAD-like"/>
    <property type="match status" value="1"/>
</dbReference>
<dbReference type="SUPFAM" id="SSF81665">
    <property type="entry name" value="Calcium ATPase, transmembrane domain M"/>
    <property type="match status" value="1"/>
</dbReference>
<evidence type="ECO:0000256" key="3">
    <source>
        <dbReference type="ARBA" id="ARBA00022553"/>
    </source>
</evidence>
<feature type="transmembrane region" description="Helical" evidence="13">
    <location>
        <begin position="407"/>
        <end position="427"/>
    </location>
</feature>
<evidence type="ECO:0000259" key="16">
    <source>
        <dbReference type="Pfam" id="PF12409"/>
    </source>
</evidence>
<dbReference type="Proteomes" id="UP000078512">
    <property type="component" value="Unassembled WGS sequence"/>
</dbReference>
<feature type="transmembrane region" description="Helical" evidence="13">
    <location>
        <begin position="1338"/>
        <end position="1363"/>
    </location>
</feature>
<dbReference type="EC" id="7.2.2.-" evidence="13"/>
<feature type="compositionally biased region" description="Polar residues" evidence="14">
    <location>
        <begin position="1407"/>
        <end position="1420"/>
    </location>
</feature>
<dbReference type="InterPro" id="IPR044492">
    <property type="entry name" value="P_typ_ATPase_HD_dom"/>
</dbReference>
<dbReference type="STRING" id="1314771.A0A197KFG1"/>
<keyword evidence="7 13" id="KW-0067">ATP-binding</keyword>
<dbReference type="NCBIfam" id="TIGR01657">
    <property type="entry name" value="P-ATPase-V"/>
    <property type="match status" value="1"/>
</dbReference>
<feature type="transmembrane region" description="Helical" evidence="13">
    <location>
        <begin position="1162"/>
        <end position="1180"/>
    </location>
</feature>
<evidence type="ECO:0000256" key="9">
    <source>
        <dbReference type="ARBA" id="ARBA00022967"/>
    </source>
</evidence>
<dbReference type="InterPro" id="IPR059000">
    <property type="entry name" value="ATPase_P-type_domA"/>
</dbReference>
<dbReference type="Pfam" id="PF13246">
    <property type="entry name" value="Cation_ATPase"/>
    <property type="match status" value="1"/>
</dbReference>
<organism evidence="17 18">
    <name type="scientific">Linnemannia elongata AG-77</name>
    <dbReference type="NCBI Taxonomy" id="1314771"/>
    <lineage>
        <taxon>Eukaryota</taxon>
        <taxon>Fungi</taxon>
        <taxon>Fungi incertae sedis</taxon>
        <taxon>Mucoromycota</taxon>
        <taxon>Mortierellomycotina</taxon>
        <taxon>Mortierellomycetes</taxon>
        <taxon>Mortierellales</taxon>
        <taxon>Mortierellaceae</taxon>
        <taxon>Linnemannia</taxon>
    </lineage>
</organism>
<name>A0A197KFG1_9FUNG</name>
<dbReference type="PANTHER" id="PTHR45630">
    <property type="entry name" value="CATION-TRANSPORTING ATPASE-RELATED"/>
    <property type="match status" value="1"/>
</dbReference>
<dbReference type="SFLD" id="SFLDF00027">
    <property type="entry name" value="p-type_atpase"/>
    <property type="match status" value="1"/>
</dbReference>
<dbReference type="GO" id="GO:0019829">
    <property type="term" value="F:ATPase-coupled monoatomic cation transmembrane transporter activity"/>
    <property type="evidence" value="ECO:0007669"/>
    <property type="project" value="UniProtKB-UniRule"/>
</dbReference>
<dbReference type="InterPro" id="IPR047819">
    <property type="entry name" value="P5A-ATPase_N"/>
</dbReference>
<evidence type="ECO:0000256" key="13">
    <source>
        <dbReference type="RuleBase" id="RU362082"/>
    </source>
</evidence>
<dbReference type="CDD" id="cd07542">
    <property type="entry name" value="P-type_ATPase_cation"/>
    <property type="match status" value="1"/>
</dbReference>
<dbReference type="InterPro" id="IPR006544">
    <property type="entry name" value="P-type_TPase_V"/>
</dbReference>
<feature type="domain" description="P-type ATPase A" evidence="15">
    <location>
        <begin position="446"/>
        <end position="586"/>
    </location>
</feature>
<dbReference type="Pfam" id="PF00122">
    <property type="entry name" value="E1-E2_ATPase"/>
    <property type="match status" value="1"/>
</dbReference>
<feature type="transmembrane region" description="Helical" evidence="13">
    <location>
        <begin position="222"/>
        <end position="242"/>
    </location>
</feature>
<keyword evidence="9 13" id="KW-1278">Translocase</keyword>
<dbReference type="InterPro" id="IPR018303">
    <property type="entry name" value="ATPase_P-typ_P_site"/>
</dbReference>
<proteinExistence type="inferred from homology"/>
<dbReference type="PROSITE" id="PS01229">
    <property type="entry name" value="COF_2"/>
    <property type="match status" value="1"/>
</dbReference>
<dbReference type="GO" id="GO:0005524">
    <property type="term" value="F:ATP binding"/>
    <property type="evidence" value="ECO:0007669"/>
    <property type="project" value="UniProtKB-UniRule"/>
</dbReference>
<dbReference type="InterPro" id="IPR023298">
    <property type="entry name" value="ATPase_P-typ_TM_dom_sf"/>
</dbReference>
<dbReference type="InterPro" id="IPR036412">
    <property type="entry name" value="HAD-like_sf"/>
</dbReference>
<feature type="compositionally biased region" description="Low complexity" evidence="14">
    <location>
        <begin position="89"/>
        <end position="108"/>
    </location>
</feature>
<feature type="compositionally biased region" description="Low complexity" evidence="14">
    <location>
        <begin position="55"/>
        <end position="74"/>
    </location>
</feature>
<dbReference type="InterPro" id="IPR008250">
    <property type="entry name" value="ATPase_P-typ_transduc_dom_A_sf"/>
</dbReference>
<dbReference type="PRINTS" id="PR00119">
    <property type="entry name" value="CATATPASE"/>
</dbReference>
<sequence length="1468" mass="163224">MNNTNPPQRPLSSTSLTPSNDRTSHRKQSNSSLSTNHRRSSSNPNNLDTIEYVVGNNSSTSLSNNLNNNNSNGNHSKQRSSLLLPLHESSSSSTSSSSGSNNNNNNGNRNDPDYSSPSLPFSPYTPPTLLSQRFNHESDNEDGNNDSYDDDPDDSDRTEGSEIASSMAKANAAAVSSSARLKALKRPTYDHRHDRSQQRVYLEEEDVELIFTGYRFRKHRLYLYYILCALSFGIIFLLGRWMPRHYIAFVAQKCEMNHAEFIVVQNEWGQLAMEPVFTKYYGGPIDSVFSPEQMEKSEDDESYDDTVTTGTLHDMRYFDYQYIRFIYNPSAHAFMQNSQWKDSDWNMAANCERGIGRETHQERTMVFGYNLIDVQEKTIGQLLVQEVLHPFYVFQVFSMALWFADDYYYYAACIFVISTVSVVTELVETKKTMKRMRNMSRFTCNTKVFRSGRWRYIGSEELVPGDVFEVTDSDLTVFPCDAVLLTGDCIVNESMLTGESVPVSKIPVTDAALQHMDLSLANIPTEIARHFLFSGTKIVRARPGVAKQPAAMDAADEEYGTSPPMRGLAMVVRIGFNTTKGTLIRSMLFPKPNDFQFYRDSFRFIGILAMIACFGFLISTVNFVRMGVPFKAMIVKALDLITIVVPPALPATMSIGTSFAIARLKRSNIFCISPTRVNIGGKINCMCFDKTGTLTEDGLDVLGVQCPDSETGKFGEMLSNVDEMHHAPTSVLEKSMALLFAMTTCHSVKSLNGELIGDPLDLKMFEFTQWTLEEGGLGARTASVSESAQSGSGGIVSTVVRPPGGKQFNLDDMIAKHNNASQISDSNESGAFLELGIIRCFEFVSQLRRMSVIVKRLHSPGMDIFVKGAPEVMTDICIKGSLPLDYQERLAYYTHHGYRVIACAYKAMPTLNFIRAQRLKREQAEADLTFLGFIVFENKLKPTTAPIIATLGNARIRQVMCTGDNVLTAISVSRECGLINKAREVYAPRFVSGDSVTETSEIVWENIDNERMTLDPVTLKPSTTWSDGSSQGPEFPRYSHMMNDYVLAVTGDCFRWMVDYASTSTLNRMLVKGQIFARMSPDEKHELVEHLQAIGYCVGFCGDGANDCGALKAADVGISLSEAEASVAAPFTSRSNDIGCVVKVIQEGRAALVTSFSCFKYMALYSIIQFTTVSFLYAFASNLGDFQFLYIDLVLILPIAVFMGRTEAFPILHPKRPTANLVSKKVLTSLIGQILIQSLFQGCLFVIVRHQPWYTPPDYDPAEKNIDCIENTVLFLLSCFQYLLVAIVFSVGPPYRKPMSSNRPFVLITVTLVLTSAIMVLFPTAWITEVMQLVHIPLSFRILIVIMAGLNLGLSLVCEGWIFPRFAKLMGEWWGSRKAKKQAKYQQEREVFAPPPSQSVGGGYGSQDLTQRTGGQQRQSVGIDVDGGATAAGGADAAVAGQSMPKKTLKKKSSLKIYKMVEDEMMGA</sequence>
<dbReference type="InterPro" id="IPR023214">
    <property type="entry name" value="HAD_sf"/>
</dbReference>
<feature type="region of interest" description="Disordered" evidence="14">
    <location>
        <begin position="1"/>
        <end position="167"/>
    </location>
</feature>
<feature type="transmembrane region" description="Helical" evidence="13">
    <location>
        <begin position="1304"/>
        <end position="1326"/>
    </location>
</feature>
<evidence type="ECO:0000256" key="10">
    <source>
        <dbReference type="ARBA" id="ARBA00022989"/>
    </source>
</evidence>
<comment type="catalytic activity">
    <reaction evidence="12 13">
        <text>ATP + H2O = ADP + phosphate + H(+)</text>
        <dbReference type="Rhea" id="RHEA:13065"/>
        <dbReference type="ChEBI" id="CHEBI:15377"/>
        <dbReference type="ChEBI" id="CHEBI:15378"/>
        <dbReference type="ChEBI" id="CHEBI:30616"/>
        <dbReference type="ChEBI" id="CHEBI:43474"/>
        <dbReference type="ChEBI" id="CHEBI:456216"/>
    </reaction>
</comment>
<feature type="transmembrane region" description="Helical" evidence="13">
    <location>
        <begin position="640"/>
        <end position="662"/>
    </location>
</feature>